<evidence type="ECO:0000313" key="1">
    <source>
        <dbReference type="EMBL" id="NMH90992.1"/>
    </source>
</evidence>
<dbReference type="PANTHER" id="PTHR39673">
    <property type="entry name" value="TUNGSTEN FORMYLMETHANOFURAN DEHYDROGENASE, SUBUNIT C (FWDC)"/>
    <property type="match status" value="1"/>
</dbReference>
<dbReference type="CDD" id="cd00504">
    <property type="entry name" value="GXGXG"/>
    <property type="match status" value="1"/>
</dbReference>
<dbReference type="RefSeq" id="WP_169410609.1">
    <property type="nucleotide sequence ID" value="NZ_JAAXKZ010000011.1"/>
</dbReference>
<dbReference type="AlphaFoldDB" id="A0A848DEF8"/>
<comment type="caution">
    <text evidence="1">The sequence shown here is derived from an EMBL/GenBank/DDBJ whole genome shotgun (WGS) entry which is preliminary data.</text>
</comment>
<dbReference type="SUPFAM" id="SSF69336">
    <property type="entry name" value="Alpha subunit of glutamate synthase, C-terminal domain"/>
    <property type="match status" value="1"/>
</dbReference>
<accession>A0A848DEF8</accession>
<dbReference type="GO" id="GO:0016491">
    <property type="term" value="F:oxidoreductase activity"/>
    <property type="evidence" value="ECO:0007669"/>
    <property type="project" value="InterPro"/>
</dbReference>
<dbReference type="PANTHER" id="PTHR39673:SF5">
    <property type="entry name" value="TUNGSTEN-CONTAINING FORMYLMETHANOFURAN DEHYDROGENASE 2 SUBUNIT C"/>
    <property type="match status" value="1"/>
</dbReference>
<protein>
    <submittedName>
        <fullName evidence="1">Glutamate synthase</fullName>
    </submittedName>
</protein>
<organism evidence="1 2">
    <name type="scientific">Pseudonocardia bannensis</name>
    <dbReference type="NCBI Taxonomy" id="630973"/>
    <lineage>
        <taxon>Bacteria</taxon>
        <taxon>Bacillati</taxon>
        <taxon>Actinomycetota</taxon>
        <taxon>Actinomycetes</taxon>
        <taxon>Pseudonocardiales</taxon>
        <taxon>Pseudonocardiaceae</taxon>
        <taxon>Pseudonocardia</taxon>
    </lineage>
</organism>
<proteinExistence type="predicted"/>
<reference evidence="1 2" key="1">
    <citation type="submission" date="2020-04" db="EMBL/GenBank/DDBJ databases">
        <authorList>
            <person name="Klaysubun C."/>
            <person name="Duangmal K."/>
            <person name="Lipun K."/>
        </authorList>
    </citation>
    <scope>NUCLEOTIDE SEQUENCE [LARGE SCALE GENOMIC DNA]</scope>
    <source>
        <strain evidence="1 2">DSM 45300</strain>
    </source>
</reference>
<dbReference type="Gene3D" id="2.160.20.60">
    <property type="entry name" value="Glutamate synthase, alpha subunit, C-terminal domain"/>
    <property type="match status" value="1"/>
</dbReference>
<sequence>MDQVTLNCAELTTREVNAALAALPDGSRARILEPWGRHNLAVGLVNRITVEIEGNAGYFIGGLGDGPDVVVDGFVGWSAGENLMSGTVRVRGNASECTGASAHGGAVIVEGDASSRAGISLKGGTVLVGGDVGHMSGFMAQAGVMLVGGDAGHALGDSLYETVIYVAGSIASLGSDARAEDLTDDDVLTVKQLAALAGFDHIDPENVTRVASARQLYNFDALKDQRY</sequence>
<dbReference type="Proteomes" id="UP000586918">
    <property type="component" value="Unassembled WGS sequence"/>
</dbReference>
<keyword evidence="2" id="KW-1185">Reference proteome</keyword>
<dbReference type="EMBL" id="JAAXKZ010000011">
    <property type="protein sequence ID" value="NMH90992.1"/>
    <property type="molecule type" value="Genomic_DNA"/>
</dbReference>
<gene>
    <name evidence="1" type="ORF">HF519_05190</name>
</gene>
<name>A0A848DEF8_9PSEU</name>
<evidence type="ECO:0000313" key="2">
    <source>
        <dbReference type="Proteomes" id="UP000586918"/>
    </source>
</evidence>
<dbReference type="InterPro" id="IPR036485">
    <property type="entry name" value="Glu_synth_asu_C_sf"/>
</dbReference>